<dbReference type="Proteomes" id="UP001232001">
    <property type="component" value="Chromosome"/>
</dbReference>
<accession>A0ABY8L426</accession>
<evidence type="ECO:0000256" key="1">
    <source>
        <dbReference type="SAM" id="SignalP"/>
    </source>
</evidence>
<evidence type="ECO:0008006" key="4">
    <source>
        <dbReference type="Google" id="ProtNLM"/>
    </source>
</evidence>
<organism evidence="2 3">
    <name type="scientific">Tenacibaculum tangerinum</name>
    <dbReference type="NCBI Taxonomy" id="3038772"/>
    <lineage>
        <taxon>Bacteria</taxon>
        <taxon>Pseudomonadati</taxon>
        <taxon>Bacteroidota</taxon>
        <taxon>Flavobacteriia</taxon>
        <taxon>Flavobacteriales</taxon>
        <taxon>Flavobacteriaceae</taxon>
        <taxon>Tenacibaculum</taxon>
    </lineage>
</organism>
<feature type="chain" id="PRO_5045072461" description="Lipoprotein" evidence="1">
    <location>
        <begin position="22"/>
        <end position="154"/>
    </location>
</feature>
<keyword evidence="1" id="KW-0732">Signal</keyword>
<evidence type="ECO:0000313" key="2">
    <source>
        <dbReference type="EMBL" id="WGH74953.1"/>
    </source>
</evidence>
<reference evidence="2 3" key="1">
    <citation type="submission" date="2023-04" db="EMBL/GenBank/DDBJ databases">
        <title>Tenacibaculum tangerinum sp. nov., isolated from sea tidal flat of South Korea.</title>
        <authorList>
            <person name="Lee S.H."/>
            <person name="Kim J.-J."/>
        </authorList>
    </citation>
    <scope>NUCLEOTIDE SEQUENCE [LARGE SCALE GENOMIC DNA]</scope>
    <source>
        <strain evidence="2 3">GRR-S3-23</strain>
    </source>
</reference>
<dbReference type="RefSeq" id="WP_279650847.1">
    <property type="nucleotide sequence ID" value="NZ_CP122539.1"/>
</dbReference>
<protein>
    <recommendedName>
        <fullName evidence="4">Lipoprotein</fullName>
    </recommendedName>
</protein>
<sequence length="154" mass="17133">MKRLLYLLTILCITVFINSCSNNDDILEKDDNLIAENACKDCETYAESKNNGGGVCLSGEREVVKGVSYQYVFTIGKSNLPVNINEVVDWEITSGEMEILNIVTILRENYTISYCIVKIGQGFTKGSIKAKSDLHNVGTIDRISHVQMSIDSKK</sequence>
<gene>
    <name evidence="2" type="ORF">P8625_12835</name>
</gene>
<dbReference type="EMBL" id="CP122539">
    <property type="protein sequence ID" value="WGH74953.1"/>
    <property type="molecule type" value="Genomic_DNA"/>
</dbReference>
<proteinExistence type="predicted"/>
<feature type="signal peptide" evidence="1">
    <location>
        <begin position="1"/>
        <end position="21"/>
    </location>
</feature>
<keyword evidence="3" id="KW-1185">Reference proteome</keyword>
<evidence type="ECO:0000313" key="3">
    <source>
        <dbReference type="Proteomes" id="UP001232001"/>
    </source>
</evidence>
<name>A0ABY8L426_9FLAO</name>